<proteinExistence type="inferred from homology"/>
<evidence type="ECO:0000256" key="2">
    <source>
        <dbReference type="ARBA" id="ARBA00022723"/>
    </source>
</evidence>
<evidence type="ECO:0000259" key="4">
    <source>
        <dbReference type="PROSITE" id="PS50991"/>
    </source>
</evidence>
<dbReference type="EMBL" id="PVNG01000014">
    <property type="protein sequence ID" value="PRX61794.1"/>
    <property type="molecule type" value="Genomic_DNA"/>
</dbReference>
<dbReference type="GO" id="GO:0046951">
    <property type="term" value="P:ketone body biosynthetic process"/>
    <property type="evidence" value="ECO:0007669"/>
    <property type="project" value="TreeGrafter"/>
</dbReference>
<dbReference type="RefSeq" id="WP_245956127.1">
    <property type="nucleotide sequence ID" value="NZ_PVNG01000014.1"/>
</dbReference>
<evidence type="ECO:0000313" key="5">
    <source>
        <dbReference type="EMBL" id="PRX61794.1"/>
    </source>
</evidence>
<dbReference type="GO" id="GO:0046872">
    <property type="term" value="F:metal ion binding"/>
    <property type="evidence" value="ECO:0007669"/>
    <property type="project" value="UniProtKB-KW"/>
</dbReference>
<keyword evidence="2" id="KW-0479">Metal-binding</keyword>
<dbReference type="Pfam" id="PF00682">
    <property type="entry name" value="HMGL-like"/>
    <property type="match status" value="1"/>
</dbReference>
<dbReference type="AlphaFoldDB" id="A0A2T0MTA1"/>
<keyword evidence="6" id="KW-1185">Reference proteome</keyword>
<evidence type="ECO:0000256" key="3">
    <source>
        <dbReference type="ARBA" id="ARBA00023239"/>
    </source>
</evidence>
<dbReference type="InterPro" id="IPR000891">
    <property type="entry name" value="PYR_CT"/>
</dbReference>
<dbReference type="NCBIfam" id="NF004283">
    <property type="entry name" value="PRK05692.1"/>
    <property type="match status" value="1"/>
</dbReference>
<protein>
    <submittedName>
        <fullName evidence="5">Hydroxymethylglutaryl-CoA lyase</fullName>
    </submittedName>
</protein>
<comment type="similarity">
    <text evidence="1">Belongs to the HMG-CoA lyase family.</text>
</comment>
<dbReference type="SUPFAM" id="SSF51569">
    <property type="entry name" value="Aldolase"/>
    <property type="match status" value="1"/>
</dbReference>
<accession>A0A2T0MTA1</accession>
<gene>
    <name evidence="5" type="ORF">B0I32_114163</name>
</gene>
<dbReference type="Gene3D" id="3.20.20.70">
    <property type="entry name" value="Aldolase class I"/>
    <property type="match status" value="1"/>
</dbReference>
<dbReference type="GO" id="GO:0004419">
    <property type="term" value="F:hydroxymethylglutaryl-CoA lyase activity"/>
    <property type="evidence" value="ECO:0007669"/>
    <property type="project" value="TreeGrafter"/>
</dbReference>
<sequence length="325" mass="33730">MSTPPRERWRPRPIVERMDRAPERVRVYEVGPRDGLQAEPAVIPARTKIELCRRLAAAGLRDIEATSFVPPSWIPQLTDAAEVLPALADLDGVRTVALVPNRRGLDRAVEAGTRHVAVVVSATESFARANLNAARQAALDTATEVTRAAREQGLGVRGYVSMAFGDPWEGPVDRAVVAATAAALLAAGCSTVALGDTIGVATPGHVHAIVRDLAALGVPAGDLALHLHDTYGQALANVVAGLDAGVREFDSSVGGLGRCPYARGATGNLATEDLVWLLHGMGIATGADLDALAGVSRWIGAQLGRTGLPSRVTTALAAAVPAAGR</sequence>
<dbReference type="GO" id="GO:0006552">
    <property type="term" value="P:L-leucine catabolic process"/>
    <property type="evidence" value="ECO:0007669"/>
    <property type="project" value="TreeGrafter"/>
</dbReference>
<dbReference type="FunFam" id="3.20.20.70:FF:000071">
    <property type="entry name" value="Hydroxymethylglutaryl-CoA lyase"/>
    <property type="match status" value="1"/>
</dbReference>
<evidence type="ECO:0000256" key="1">
    <source>
        <dbReference type="ARBA" id="ARBA00009405"/>
    </source>
</evidence>
<feature type="domain" description="Pyruvate carboxyltransferase" evidence="4">
    <location>
        <begin position="25"/>
        <end position="293"/>
    </location>
</feature>
<keyword evidence="3 5" id="KW-0456">Lyase</keyword>
<evidence type="ECO:0000313" key="6">
    <source>
        <dbReference type="Proteomes" id="UP000238312"/>
    </source>
</evidence>
<organism evidence="5 6">
    <name type="scientific">Nonomuraea fuscirosea</name>
    <dbReference type="NCBI Taxonomy" id="1291556"/>
    <lineage>
        <taxon>Bacteria</taxon>
        <taxon>Bacillati</taxon>
        <taxon>Actinomycetota</taxon>
        <taxon>Actinomycetes</taxon>
        <taxon>Streptosporangiales</taxon>
        <taxon>Streptosporangiaceae</taxon>
        <taxon>Nonomuraea</taxon>
    </lineage>
</organism>
<comment type="caution">
    <text evidence="5">The sequence shown here is derived from an EMBL/GenBank/DDBJ whole genome shotgun (WGS) entry which is preliminary data.</text>
</comment>
<dbReference type="Proteomes" id="UP000238312">
    <property type="component" value="Unassembled WGS sequence"/>
</dbReference>
<dbReference type="InterPro" id="IPR043594">
    <property type="entry name" value="HMGL"/>
</dbReference>
<dbReference type="CDD" id="cd07938">
    <property type="entry name" value="DRE_TIM_HMGL"/>
    <property type="match status" value="1"/>
</dbReference>
<name>A0A2T0MTA1_9ACTN</name>
<dbReference type="PANTHER" id="PTHR42738">
    <property type="entry name" value="HYDROXYMETHYLGLUTARYL-COA LYASE"/>
    <property type="match status" value="1"/>
</dbReference>
<dbReference type="InterPro" id="IPR013785">
    <property type="entry name" value="Aldolase_TIM"/>
</dbReference>
<dbReference type="PANTHER" id="PTHR42738:SF7">
    <property type="entry name" value="HYDROXYMETHYLGLUTARYL-COA LYASE"/>
    <property type="match status" value="1"/>
</dbReference>
<reference evidence="5 6" key="1">
    <citation type="submission" date="2018-03" db="EMBL/GenBank/DDBJ databases">
        <title>Genomic Encyclopedia of Type Strains, Phase III (KMG-III): the genomes of soil and plant-associated and newly described type strains.</title>
        <authorList>
            <person name="Whitman W."/>
        </authorList>
    </citation>
    <scope>NUCLEOTIDE SEQUENCE [LARGE SCALE GENOMIC DNA]</scope>
    <source>
        <strain evidence="5 6">CGMCC 4.7104</strain>
    </source>
</reference>
<dbReference type="PROSITE" id="PS50991">
    <property type="entry name" value="PYR_CT"/>
    <property type="match status" value="1"/>
</dbReference>